<gene>
    <name evidence="9" type="ORF">SELSPUOL_00619</name>
</gene>
<evidence type="ECO:0000256" key="4">
    <source>
        <dbReference type="ARBA" id="ARBA00022741"/>
    </source>
</evidence>
<evidence type="ECO:0000313" key="9">
    <source>
        <dbReference type="EMBL" id="EEX77885.1"/>
    </source>
</evidence>
<reference evidence="9 10" key="1">
    <citation type="submission" date="2009-09" db="EMBL/GenBank/DDBJ databases">
        <authorList>
            <person name="Weinstock G."/>
            <person name="Sodergren E."/>
            <person name="Clifton S."/>
            <person name="Fulton L."/>
            <person name="Fulton B."/>
            <person name="Courtney L."/>
            <person name="Fronick C."/>
            <person name="Harrison M."/>
            <person name="Strong C."/>
            <person name="Farmer C."/>
            <person name="Delahaunty K."/>
            <person name="Markovic C."/>
            <person name="Hall O."/>
            <person name="Minx P."/>
            <person name="Tomlinson C."/>
            <person name="Mitreva M."/>
            <person name="Nelson J."/>
            <person name="Hou S."/>
            <person name="Wollam A."/>
            <person name="Pepin K.H."/>
            <person name="Johnson M."/>
            <person name="Bhonagiri V."/>
            <person name="Nash W.E."/>
            <person name="Warren W."/>
            <person name="Chinwalla A."/>
            <person name="Mardis E.R."/>
            <person name="Wilson R.K."/>
        </authorList>
    </citation>
    <scope>NUCLEOTIDE SEQUENCE [LARGE SCALE GENOMIC DNA]</scope>
    <source>
        <strain evidence="10">ATCC 35185 / DSM 20758 / VPI D19B-28</strain>
    </source>
</reference>
<keyword evidence="5" id="KW-0067">ATP-binding</keyword>
<dbReference type="PANTHER" id="PTHR30473:SF1">
    <property type="entry name" value="PHOH-LIKE PROTEIN"/>
    <property type="match status" value="1"/>
</dbReference>
<dbReference type="eggNOG" id="COG1702">
    <property type="taxonomic scope" value="Bacteria"/>
</dbReference>
<dbReference type="Proteomes" id="UP000003505">
    <property type="component" value="Unassembled WGS sequence"/>
</dbReference>
<dbReference type="EMBL" id="ACKP02000012">
    <property type="protein sequence ID" value="EEX77885.1"/>
    <property type="molecule type" value="Genomic_DNA"/>
</dbReference>
<evidence type="ECO:0000256" key="5">
    <source>
        <dbReference type="ARBA" id="ARBA00022840"/>
    </source>
</evidence>
<evidence type="ECO:0000256" key="1">
    <source>
        <dbReference type="ARBA" id="ARBA00004496"/>
    </source>
</evidence>
<feature type="domain" description="PhoH-like protein" evidence="8">
    <location>
        <begin position="143"/>
        <end position="346"/>
    </location>
</feature>
<dbReference type="GO" id="GO:0005829">
    <property type="term" value="C:cytosol"/>
    <property type="evidence" value="ECO:0007669"/>
    <property type="project" value="TreeGrafter"/>
</dbReference>
<dbReference type="Pfam" id="PF02562">
    <property type="entry name" value="PhoH"/>
    <property type="match status" value="1"/>
</dbReference>
<organism evidence="9 10">
    <name type="scientific">Selenomonas sputigena (strain ATCC 35185 / DSM 20758 / CCUG 44933 / VPI D19B-28)</name>
    <dbReference type="NCBI Taxonomy" id="546271"/>
    <lineage>
        <taxon>Bacteria</taxon>
        <taxon>Bacillati</taxon>
        <taxon>Bacillota</taxon>
        <taxon>Negativicutes</taxon>
        <taxon>Selenomonadales</taxon>
        <taxon>Selenomonadaceae</taxon>
        <taxon>Selenomonas</taxon>
    </lineage>
</organism>
<protein>
    <recommendedName>
        <fullName evidence="6">PhoH-like protein</fullName>
    </recommendedName>
</protein>
<name>C9LT39_SELS3</name>
<dbReference type="InterPro" id="IPR051451">
    <property type="entry name" value="PhoH2-like"/>
</dbReference>
<keyword evidence="4" id="KW-0547">Nucleotide-binding</keyword>
<sequence>MEIRVNLGLLLLPRLSQGIMGTMNLEERSLSLQQVLEEKIAFADQREATALLGEHDEYLQVLMDNFDCRFISRGEELAIDGEAAVVRAAAQVVRELQYLHRQGTTLTMHEVRYSVGLVKRGKGEALHSLFSDTILVTSRGRHVRPKTLGQRIYLDAIRKNSITFGIGPAGTGKTYLAVVMAVAALRARLVEKIVLTRPAVEAGERLGFLPGDLQEKVDPYLRPLYDALHDILGFDTYQKLLAKGVIEIAPLAYMRGRTLEDAFVILDEAQNTTPSQMKMFLTRLGFGSRMVVTGDLSQVDLPRGVFSGLSEASRILSDVRGVGVVRLEALDVIRHDVVARIVEAYDRADKARRDSEKKSAELQERKTAALEKAAASERGEADA</sequence>
<evidence type="ECO:0000313" key="10">
    <source>
        <dbReference type="Proteomes" id="UP000003505"/>
    </source>
</evidence>
<evidence type="ECO:0000256" key="2">
    <source>
        <dbReference type="ARBA" id="ARBA00010393"/>
    </source>
</evidence>
<accession>C9LT39</accession>
<dbReference type="InterPro" id="IPR003714">
    <property type="entry name" value="PhoH"/>
</dbReference>
<dbReference type="AlphaFoldDB" id="C9LT39"/>
<dbReference type="InterPro" id="IPR027417">
    <property type="entry name" value="P-loop_NTPase"/>
</dbReference>
<evidence type="ECO:0000256" key="7">
    <source>
        <dbReference type="SAM" id="MobiDB-lite"/>
    </source>
</evidence>
<evidence type="ECO:0000256" key="3">
    <source>
        <dbReference type="ARBA" id="ARBA00022490"/>
    </source>
</evidence>
<dbReference type="FunFam" id="3.40.50.300:FF:000013">
    <property type="entry name" value="PhoH family ATPase"/>
    <property type="match status" value="1"/>
</dbReference>
<dbReference type="Gene3D" id="3.40.50.300">
    <property type="entry name" value="P-loop containing nucleotide triphosphate hydrolases"/>
    <property type="match status" value="1"/>
</dbReference>
<keyword evidence="3" id="KW-0963">Cytoplasm</keyword>
<comment type="caution">
    <text evidence="9">The sequence shown here is derived from an EMBL/GenBank/DDBJ whole genome shotgun (WGS) entry which is preliminary data.</text>
</comment>
<comment type="similarity">
    <text evidence="2">Belongs to the PhoH family.</text>
</comment>
<evidence type="ECO:0000259" key="8">
    <source>
        <dbReference type="Pfam" id="PF02562"/>
    </source>
</evidence>
<comment type="subcellular location">
    <subcellularLocation>
        <location evidence="1">Cytoplasm</location>
    </subcellularLocation>
</comment>
<feature type="region of interest" description="Disordered" evidence="7">
    <location>
        <begin position="349"/>
        <end position="383"/>
    </location>
</feature>
<dbReference type="STRING" id="546271.Selsp_1567"/>
<dbReference type="GO" id="GO:0005524">
    <property type="term" value="F:ATP binding"/>
    <property type="evidence" value="ECO:0007669"/>
    <property type="project" value="UniProtKB-KW"/>
</dbReference>
<dbReference type="PANTHER" id="PTHR30473">
    <property type="entry name" value="PROTEIN PHOH"/>
    <property type="match status" value="1"/>
</dbReference>
<proteinExistence type="inferred from homology"/>
<evidence type="ECO:0000256" key="6">
    <source>
        <dbReference type="ARBA" id="ARBA00039970"/>
    </source>
</evidence>
<dbReference type="SUPFAM" id="SSF52540">
    <property type="entry name" value="P-loop containing nucleoside triphosphate hydrolases"/>
    <property type="match status" value="1"/>
</dbReference>